<dbReference type="RefSeq" id="WP_264729421.1">
    <property type="nucleotide sequence ID" value="NZ_JAPDNR010000001.1"/>
</dbReference>
<reference evidence="2 3" key="1">
    <citation type="submission" date="2022-10" db="EMBL/GenBank/DDBJ databases">
        <title>Chitinophaga nivalis PC15 sp. nov., isolated from Pyeongchang county, South Korea.</title>
        <authorList>
            <person name="Trinh H.N."/>
        </authorList>
    </citation>
    <scope>NUCLEOTIDE SEQUENCE [LARGE SCALE GENOMIC DNA]</scope>
    <source>
        <strain evidence="2 3">PC14</strain>
    </source>
</reference>
<organism evidence="2 3">
    <name type="scientific">Chitinophaga nivalis</name>
    <dbReference type="NCBI Taxonomy" id="2991709"/>
    <lineage>
        <taxon>Bacteria</taxon>
        <taxon>Pseudomonadati</taxon>
        <taxon>Bacteroidota</taxon>
        <taxon>Chitinophagia</taxon>
        <taxon>Chitinophagales</taxon>
        <taxon>Chitinophagaceae</taxon>
        <taxon>Chitinophaga</taxon>
    </lineage>
</organism>
<proteinExistence type="predicted"/>
<comment type="caution">
    <text evidence="2">The sequence shown here is derived from an EMBL/GenBank/DDBJ whole genome shotgun (WGS) entry which is preliminary data.</text>
</comment>
<sequence>MIRFIRHFPFLLLFIIPLLTQSQHKISTFAAPVETQGFTEAAIAKEDQGFIYLAGQISDSTTGNKLPIPVILKMDAGGNTRWSYSINKETDGERRNAGNDGDRVNEYAQSRIKSLIIDSSYVFAALYNYYGDRGEFYEIRCLNKNTGDLVWRIKTDAEIKALNTTGGDYFIYSTSDYYGNYYILLDRHTGRQIQVQTHPVMARYEFDTDGSTYLIKGDTIARYSTPLLDHKVWEVKIATAYGTITSISLQPDGKLYFFGHNETRGFFGQVSKADGSTFWKQTPTALTDVFINSFKFVHDKLYVSGIHKYFGSVFSAFSIVAADAASGQVLIDKTYTGKGASPYFGINSVDADVYGNVYASGYENANDSRTGSWAVLKLSPNGSFIYHKLVENGEPKAYGAQGLLTRVINNQVVHIGNLSMNGRIRTLLIATDTSATFQPRLQQLPVATIQYGSAVKVIRNFSANAYAILKQTGNHATLEYINTDNKNFSWSRKIDGGAYVKADRMAITADKQIVILTQKHKASSALQDYRQQPDSAYITQFDSIGTVTKDYSYYIGDRKDFKSIQLYTSPDTNTVVVFSQVDFYKSPLSTHFFNPARASERMGGDWQYIASPWVPLPGNQQVLFPMSRDSSGMMRTTRGSDYYPASSSYRTYVFNENNQAGIKAVQWHKTSSNYAAHNLAVCDSNSILSLGKDAQQRAVIKRYNYRKQVFEWEDIQPKGSTIEQALVSDGKVYWAGKRDRSLIIRKLDSQTGNGIWEKEAATTGANQYYVPLDQAYNPIRQQYVVTGYIADTSVLLAKQKPFYVIIDSAGTVVQNWTSPADYRQFNQLNSVAITAAGQTIIGGSLYKDPNGLAGILIEADKPILPPTEQVVTPCESTSFTLDAGTDGTAYQWQADNGSGYVNLTNNATVNGVNNRILHIVRTPASWNGTRFRCLVNNNSDIIFRLAVSVSTPASVHITASDTLIKAGNPVTFTATPSNATNCTYQWMINNTAAGNGQPVFTLSPDKDITVLVKMTGEHTCTGSLIAANSNTIRVSVQPAAAPDPATPVAYPNPVSNTVMLDLRPEDKWESLEIMDLQGNRQLLLPDISNRLKVSIPVPTLNAGIYIIKLQSGNGYHKSSRFIKQ</sequence>
<dbReference type="SUPFAM" id="SSF101898">
    <property type="entry name" value="NHL repeat"/>
    <property type="match status" value="1"/>
</dbReference>
<keyword evidence="3" id="KW-1185">Reference proteome</keyword>
<dbReference type="NCBIfam" id="TIGR04183">
    <property type="entry name" value="Por_Secre_tail"/>
    <property type="match status" value="1"/>
</dbReference>
<accession>A0ABT3IIW6</accession>
<evidence type="ECO:0000313" key="3">
    <source>
        <dbReference type="Proteomes" id="UP001207742"/>
    </source>
</evidence>
<dbReference type="InterPro" id="IPR011047">
    <property type="entry name" value="Quinoprotein_ADH-like_sf"/>
</dbReference>
<name>A0ABT3IIW6_9BACT</name>
<protein>
    <submittedName>
        <fullName evidence="2">T9SS type A sorting domain-containing protein</fullName>
    </submittedName>
</protein>
<evidence type="ECO:0000313" key="2">
    <source>
        <dbReference type="EMBL" id="MCW3483902.1"/>
    </source>
</evidence>
<dbReference type="Pfam" id="PF18962">
    <property type="entry name" value="Por_Secre_tail"/>
    <property type="match status" value="1"/>
</dbReference>
<feature type="domain" description="Secretion system C-terminal sorting" evidence="1">
    <location>
        <begin position="1050"/>
        <end position="1117"/>
    </location>
</feature>
<dbReference type="SUPFAM" id="SSF50998">
    <property type="entry name" value="Quinoprotein alcohol dehydrogenase-like"/>
    <property type="match status" value="1"/>
</dbReference>
<dbReference type="Proteomes" id="UP001207742">
    <property type="component" value="Unassembled WGS sequence"/>
</dbReference>
<evidence type="ECO:0000259" key="1">
    <source>
        <dbReference type="Pfam" id="PF18962"/>
    </source>
</evidence>
<dbReference type="InterPro" id="IPR026444">
    <property type="entry name" value="Secre_tail"/>
</dbReference>
<dbReference type="Gene3D" id="2.130.10.10">
    <property type="entry name" value="YVTN repeat-like/Quinoprotein amine dehydrogenase"/>
    <property type="match status" value="1"/>
</dbReference>
<dbReference type="EMBL" id="JAPDNS010000001">
    <property type="protein sequence ID" value="MCW3483902.1"/>
    <property type="molecule type" value="Genomic_DNA"/>
</dbReference>
<gene>
    <name evidence="2" type="ORF">OL497_08360</name>
</gene>
<dbReference type="InterPro" id="IPR015943">
    <property type="entry name" value="WD40/YVTN_repeat-like_dom_sf"/>
</dbReference>